<reference evidence="1 2" key="1">
    <citation type="submission" date="2022-04" db="EMBL/GenBank/DDBJ databases">
        <title>Hymenobacter sp. isolated from the air.</title>
        <authorList>
            <person name="Won M."/>
            <person name="Lee C.-M."/>
            <person name="Woen H.-Y."/>
            <person name="Kwon S.-W."/>
        </authorList>
    </citation>
    <scope>NUCLEOTIDE SEQUENCE [LARGE SCALE GENOMIC DNA]</scope>
    <source>
        <strain evidence="2">5116 S-27</strain>
    </source>
</reference>
<proteinExistence type="predicted"/>
<evidence type="ECO:0000313" key="2">
    <source>
        <dbReference type="Proteomes" id="UP000831785"/>
    </source>
</evidence>
<name>A0ABY4FFG3_9BACT</name>
<gene>
    <name evidence="1" type="ORF">MUN80_11575</name>
</gene>
<keyword evidence="2" id="KW-1185">Reference proteome</keyword>
<dbReference type="EMBL" id="CP095049">
    <property type="protein sequence ID" value="UOQ55369.1"/>
    <property type="molecule type" value="Genomic_DNA"/>
</dbReference>
<organism evidence="1 2">
    <name type="scientific">Hymenobacter cellulosivorans</name>
    <dbReference type="NCBI Taxonomy" id="2932249"/>
    <lineage>
        <taxon>Bacteria</taxon>
        <taxon>Pseudomonadati</taxon>
        <taxon>Bacteroidota</taxon>
        <taxon>Cytophagia</taxon>
        <taxon>Cytophagales</taxon>
        <taxon>Hymenobacteraceae</taxon>
        <taxon>Hymenobacter</taxon>
    </lineage>
</organism>
<dbReference type="Proteomes" id="UP000831785">
    <property type="component" value="Chromosome"/>
</dbReference>
<accession>A0ABY4FFG3</accession>
<evidence type="ECO:0000313" key="1">
    <source>
        <dbReference type="EMBL" id="UOQ55369.1"/>
    </source>
</evidence>
<protein>
    <submittedName>
        <fullName evidence="1">Uncharacterized protein</fullName>
    </submittedName>
</protein>
<dbReference type="RefSeq" id="WP_244723975.1">
    <property type="nucleotide sequence ID" value="NZ_CP095049.1"/>
</dbReference>
<sequence length="139" mass="15015">MTLEELVAASGDAKLLSYHYAEGILFLLLLLDEPDTVVEVKIRTQLLQTGSELPATSPWCCHLGRIELEPIKLEVVNGHYMPPPSFVELMKDTRSGQGLAYGSKASAVGYLFSLVGSSRVLSCLISTPNHISINAAADN</sequence>